<evidence type="ECO:0000256" key="9">
    <source>
        <dbReference type="RuleBase" id="RU363121"/>
    </source>
</evidence>
<keyword evidence="8 9" id="KW-0472">Membrane</keyword>
<keyword evidence="6 9" id="KW-0067">ATP-binding</keyword>
<keyword evidence="7 9" id="KW-1133">Transmembrane helix</keyword>
<accession>D6YV02</accession>
<sequence>MQKFKSHYFPLVFVSFFLAFNYFILKALKETLLVTAPDAGAEAIPFAKMWLLFPISMVFLAVFTWMATRISFRFAVSSIIVFFLSSYAFFTFFCYPLRESLHLNSVADQMQLILPAGWKGLIAVVRYWSYSLFYVTAECWCTMVYSVVFWGYANAVTKFHDAKEIYPFLTLAGTTAALFAGPIAIFLTSSRFSHLFANPFDFSLYTLTTLVLFCGIAALIIFLKYCPSVPSKETEAKEKKHFLKTFIGVFKSRYLMILASIGLTYNLVINLSDVVWKNEVLKLYPDPQDFTSYLSYVTLVTGLISTVFTLFICRPFLKHCGWTKTALLTPLVTLATAAVFFTALFFSERDPVVIPLSTVAFLGSLHICLSCGGKYTLFEPTKELAFTPLSQSEKIHGKAAIDGVGARVGKTGSSMIYQALLIGLPTVSACAPVVGILVIIGISLCIRCVFLLGKKVDQQLAKT</sequence>
<comment type="subcellular location">
    <subcellularLocation>
        <location evidence="1 9">Membrane</location>
        <topology evidence="1 9">Multi-pass membrane protein</topology>
    </subcellularLocation>
</comment>
<gene>
    <name evidence="10" type="primary">ntt2</name>
    <name evidence="10" type="ordered locus">wcw_0595</name>
</gene>
<dbReference type="EMBL" id="CP001928">
    <property type="protein sequence ID" value="ADI37963.1"/>
    <property type="molecule type" value="Genomic_DNA"/>
</dbReference>
<proteinExistence type="inferred from homology"/>
<evidence type="ECO:0000313" key="10">
    <source>
        <dbReference type="EMBL" id="ADI37963.1"/>
    </source>
</evidence>
<evidence type="ECO:0000256" key="5">
    <source>
        <dbReference type="ARBA" id="ARBA00022741"/>
    </source>
</evidence>
<dbReference type="RefSeq" id="WP_013181688.1">
    <property type="nucleotide sequence ID" value="NC_014225.1"/>
</dbReference>
<dbReference type="GO" id="GO:0005524">
    <property type="term" value="F:ATP binding"/>
    <property type="evidence" value="ECO:0007669"/>
    <property type="project" value="UniProtKB-KW"/>
</dbReference>
<feature type="transmembrane region" description="Helical" evidence="9">
    <location>
        <begin position="352"/>
        <end position="372"/>
    </location>
</feature>
<keyword evidence="5 9" id="KW-0547">Nucleotide-binding</keyword>
<dbReference type="KEGG" id="wch:wcw_0595"/>
<feature type="transmembrane region" description="Helical" evidence="9">
    <location>
        <begin position="74"/>
        <end position="93"/>
    </location>
</feature>
<feature type="transmembrane region" description="Helical" evidence="9">
    <location>
        <begin position="292"/>
        <end position="313"/>
    </location>
</feature>
<dbReference type="PANTHER" id="PTHR31187:SF1">
    <property type="entry name" value="ADP,ATP CARRIER PROTEIN 1"/>
    <property type="match status" value="1"/>
</dbReference>
<evidence type="ECO:0000256" key="1">
    <source>
        <dbReference type="ARBA" id="ARBA00004141"/>
    </source>
</evidence>
<organism evidence="10 11">
    <name type="scientific">Waddlia chondrophila (strain ATCC VR-1470 / WSU 86-1044)</name>
    <dbReference type="NCBI Taxonomy" id="716544"/>
    <lineage>
        <taxon>Bacteria</taxon>
        <taxon>Pseudomonadati</taxon>
        <taxon>Chlamydiota</taxon>
        <taxon>Chlamydiia</taxon>
        <taxon>Parachlamydiales</taxon>
        <taxon>Waddliaceae</taxon>
        <taxon>Waddlia</taxon>
    </lineage>
</organism>
<dbReference type="OrthoDB" id="19786at2"/>
<evidence type="ECO:0000256" key="8">
    <source>
        <dbReference type="ARBA" id="ARBA00023136"/>
    </source>
</evidence>
<dbReference type="InterPro" id="IPR004667">
    <property type="entry name" value="ADP_ATP_car_bac_type"/>
</dbReference>
<feature type="transmembrane region" description="Helical" evidence="9">
    <location>
        <begin position="127"/>
        <end position="153"/>
    </location>
</feature>
<dbReference type="GO" id="GO:0016020">
    <property type="term" value="C:membrane"/>
    <property type="evidence" value="ECO:0007669"/>
    <property type="project" value="UniProtKB-SubCell"/>
</dbReference>
<reference evidence="10 11" key="1">
    <citation type="journal article" date="2010" name="PLoS ONE">
        <title>The Waddlia genome: a window into chlamydial biology.</title>
        <authorList>
            <person name="Bertelli C."/>
            <person name="Collyn F."/>
            <person name="Croxatto A."/>
            <person name="Ruckert C."/>
            <person name="Polkinghorne A."/>
            <person name="Kebbi-Beghdadi C."/>
            <person name="Goesmann A."/>
            <person name="Vaughan L."/>
            <person name="Greub G."/>
        </authorList>
    </citation>
    <scope>NUCLEOTIDE SEQUENCE [LARGE SCALE GENOMIC DNA]</scope>
    <source>
        <strain evidence="11">ATCC VR-1470 / WSU 86-1044</strain>
    </source>
</reference>
<keyword evidence="4 9" id="KW-0812">Transmembrane</keyword>
<feature type="transmembrane region" description="Helical" evidence="9">
    <location>
        <begin position="45"/>
        <end position="67"/>
    </location>
</feature>
<comment type="similarity">
    <text evidence="2 9">Belongs to the ADP/ATP translocase tlc family.</text>
</comment>
<feature type="transmembrane region" description="Helical" evidence="9">
    <location>
        <begin position="420"/>
        <end position="453"/>
    </location>
</feature>
<evidence type="ECO:0000256" key="6">
    <source>
        <dbReference type="ARBA" id="ARBA00022840"/>
    </source>
</evidence>
<name>D6YV02_WADCW</name>
<keyword evidence="3 9" id="KW-0813">Transport</keyword>
<evidence type="ECO:0000313" key="11">
    <source>
        <dbReference type="Proteomes" id="UP000001505"/>
    </source>
</evidence>
<dbReference type="AlphaFoldDB" id="D6YV02"/>
<feature type="transmembrane region" description="Helical" evidence="9">
    <location>
        <begin position="325"/>
        <end position="346"/>
    </location>
</feature>
<dbReference type="Pfam" id="PF03219">
    <property type="entry name" value="TLC"/>
    <property type="match status" value="1"/>
</dbReference>
<dbReference type="HOGENOM" id="CLU_023964_0_1_0"/>
<evidence type="ECO:0000256" key="3">
    <source>
        <dbReference type="ARBA" id="ARBA00022448"/>
    </source>
</evidence>
<dbReference type="STRING" id="716544.wcw_0595"/>
<feature type="transmembrane region" description="Helical" evidence="9">
    <location>
        <begin position="7"/>
        <end position="25"/>
    </location>
</feature>
<dbReference type="eggNOG" id="COG3202">
    <property type="taxonomic scope" value="Bacteria"/>
</dbReference>
<evidence type="ECO:0000256" key="4">
    <source>
        <dbReference type="ARBA" id="ARBA00022692"/>
    </source>
</evidence>
<dbReference type="PANTHER" id="PTHR31187">
    <property type="match status" value="1"/>
</dbReference>
<evidence type="ECO:0000256" key="7">
    <source>
        <dbReference type="ARBA" id="ARBA00022989"/>
    </source>
</evidence>
<keyword evidence="11" id="KW-1185">Reference proteome</keyword>
<protein>
    <recommendedName>
        <fullName evidence="9">ADP,ATP carrier protein</fullName>
    </recommendedName>
</protein>
<evidence type="ECO:0000256" key="2">
    <source>
        <dbReference type="ARBA" id="ARBA00007127"/>
    </source>
</evidence>
<feature type="transmembrane region" description="Helical" evidence="9">
    <location>
        <begin position="254"/>
        <end position="272"/>
    </location>
</feature>
<dbReference type="GO" id="GO:0005471">
    <property type="term" value="F:ATP:ADP antiporter activity"/>
    <property type="evidence" value="ECO:0007669"/>
    <property type="project" value="InterPro"/>
</dbReference>
<dbReference type="Proteomes" id="UP000001505">
    <property type="component" value="Chromosome"/>
</dbReference>
<feature type="transmembrane region" description="Helical" evidence="9">
    <location>
        <begin position="165"/>
        <end position="187"/>
    </location>
</feature>
<feature type="transmembrane region" description="Helical" evidence="9">
    <location>
        <begin position="202"/>
        <end position="223"/>
    </location>
</feature>